<keyword evidence="3" id="KW-1185">Reference proteome</keyword>
<keyword evidence="1" id="KW-0472">Membrane</keyword>
<dbReference type="EMBL" id="JAFIMR010000008">
    <property type="protein sequence ID" value="KAI1875414.1"/>
    <property type="molecule type" value="Genomic_DNA"/>
</dbReference>
<evidence type="ECO:0000256" key="1">
    <source>
        <dbReference type="SAM" id="Phobius"/>
    </source>
</evidence>
<proteinExistence type="predicted"/>
<gene>
    <name evidence="2" type="ORF">JX265_004472</name>
</gene>
<keyword evidence="1" id="KW-1133">Transmembrane helix</keyword>
<comment type="caution">
    <text evidence="2">The sequence shown here is derived from an EMBL/GenBank/DDBJ whole genome shotgun (WGS) entry which is preliminary data.</text>
</comment>
<dbReference type="GO" id="GO:0035838">
    <property type="term" value="C:growing cell tip"/>
    <property type="evidence" value="ECO:0007669"/>
    <property type="project" value="TreeGrafter"/>
</dbReference>
<dbReference type="Proteomes" id="UP000829685">
    <property type="component" value="Unassembled WGS sequence"/>
</dbReference>
<evidence type="ECO:0000313" key="2">
    <source>
        <dbReference type="EMBL" id="KAI1875414.1"/>
    </source>
</evidence>
<name>A0A9Q0ASG4_9PEZI</name>
<keyword evidence="1" id="KW-0812">Transmembrane</keyword>
<evidence type="ECO:0000313" key="3">
    <source>
        <dbReference type="Proteomes" id="UP000829685"/>
    </source>
</evidence>
<dbReference type="AlphaFoldDB" id="A0A9Q0ASG4"/>
<dbReference type="Pfam" id="PF06687">
    <property type="entry name" value="SUR7"/>
    <property type="match status" value="1"/>
</dbReference>
<sequence length="233" mass="24824">MSFARTVHHIGTYLVLAAFALLIVPDVTAPTVQHLSLFTVSNEFKLYNEGSPVINYGAFGYCLRVIPERATKDPTQPACVQSGVGYWATNIIENTYGYHSASIPYDVELTVSRLTKVFVLIPVATAAAAVAFALALFSSFFVSTVASMLAAFVAAFSFALAFVATCCAFVAFGAIQGALANNSHTSTRGDFDVGIWALLAATICLVLGATFLLFTCCSGHHKRKLESGNLEKA</sequence>
<dbReference type="GO" id="GO:0005886">
    <property type="term" value="C:plasma membrane"/>
    <property type="evidence" value="ECO:0007669"/>
    <property type="project" value="InterPro"/>
</dbReference>
<reference evidence="2" key="1">
    <citation type="submission" date="2021-03" db="EMBL/GenBank/DDBJ databases">
        <title>Revisited historic fungal species revealed as producer of novel bioactive compounds through whole genome sequencing and comparative genomics.</title>
        <authorList>
            <person name="Vignolle G.A."/>
            <person name="Hochenegger N."/>
            <person name="Mach R.L."/>
            <person name="Mach-Aigner A.R."/>
            <person name="Javad Rahimi M."/>
            <person name="Salim K.A."/>
            <person name="Chan C.M."/>
            <person name="Lim L.B.L."/>
            <person name="Cai F."/>
            <person name="Druzhinina I.S."/>
            <person name="U'Ren J.M."/>
            <person name="Derntl C."/>
        </authorList>
    </citation>
    <scope>NUCLEOTIDE SEQUENCE</scope>
    <source>
        <strain evidence="2">TUCIM 5799</strain>
    </source>
</reference>
<dbReference type="GO" id="GO:0032153">
    <property type="term" value="C:cell division site"/>
    <property type="evidence" value="ECO:0007669"/>
    <property type="project" value="TreeGrafter"/>
</dbReference>
<dbReference type="InterPro" id="IPR051380">
    <property type="entry name" value="pH-response_reg_palI/RIM9"/>
</dbReference>
<protein>
    <submittedName>
        <fullName evidence="2">Uncharacterized protein</fullName>
    </submittedName>
</protein>
<dbReference type="PANTHER" id="PTHR28013">
    <property type="entry name" value="PROTEIN DCV1-RELATED"/>
    <property type="match status" value="1"/>
</dbReference>
<feature type="transmembrane region" description="Helical" evidence="1">
    <location>
        <begin position="117"/>
        <end position="137"/>
    </location>
</feature>
<organism evidence="2 3">
    <name type="scientific">Neoarthrinium moseri</name>
    <dbReference type="NCBI Taxonomy" id="1658444"/>
    <lineage>
        <taxon>Eukaryota</taxon>
        <taxon>Fungi</taxon>
        <taxon>Dikarya</taxon>
        <taxon>Ascomycota</taxon>
        <taxon>Pezizomycotina</taxon>
        <taxon>Sordariomycetes</taxon>
        <taxon>Xylariomycetidae</taxon>
        <taxon>Amphisphaeriales</taxon>
        <taxon>Apiosporaceae</taxon>
        <taxon>Neoarthrinium</taxon>
    </lineage>
</organism>
<accession>A0A9Q0ASG4</accession>
<feature type="transmembrane region" description="Helical" evidence="1">
    <location>
        <begin position="149"/>
        <end position="175"/>
    </location>
</feature>
<dbReference type="PANTHER" id="PTHR28013:SF7">
    <property type="entry name" value="PALI-DOMAIN-CONTAINING PROTEIN"/>
    <property type="match status" value="1"/>
</dbReference>
<dbReference type="InterPro" id="IPR009571">
    <property type="entry name" value="SUR7/Rim9-like_fungi"/>
</dbReference>
<feature type="transmembrane region" description="Helical" evidence="1">
    <location>
        <begin position="12"/>
        <end position="32"/>
    </location>
</feature>
<feature type="transmembrane region" description="Helical" evidence="1">
    <location>
        <begin position="195"/>
        <end position="214"/>
    </location>
</feature>